<evidence type="ECO:0000313" key="5">
    <source>
        <dbReference type="EMBL" id="MFC0563847.1"/>
    </source>
</evidence>
<keyword evidence="6" id="KW-1185">Reference proteome</keyword>
<accession>A0ABV6NSW4</accession>
<dbReference type="SUPFAM" id="SSF51905">
    <property type="entry name" value="FAD/NAD(P)-binding domain"/>
    <property type="match status" value="1"/>
</dbReference>
<name>A0ABV6NSW4_9ACTN</name>
<dbReference type="Gene3D" id="3.50.50.60">
    <property type="entry name" value="FAD/NAD(P)-binding domain"/>
    <property type="match status" value="2"/>
</dbReference>
<gene>
    <name evidence="5" type="ORF">ACFFHU_06655</name>
</gene>
<organism evidence="5 6">
    <name type="scientific">Plantactinospora siamensis</name>
    <dbReference type="NCBI Taxonomy" id="555372"/>
    <lineage>
        <taxon>Bacteria</taxon>
        <taxon>Bacillati</taxon>
        <taxon>Actinomycetota</taxon>
        <taxon>Actinomycetes</taxon>
        <taxon>Micromonosporales</taxon>
        <taxon>Micromonosporaceae</taxon>
        <taxon>Plantactinospora</taxon>
    </lineage>
</organism>
<comment type="caution">
    <text evidence="5">The sequence shown here is derived from an EMBL/GenBank/DDBJ whole genome shotgun (WGS) entry which is preliminary data.</text>
</comment>
<dbReference type="Proteomes" id="UP001589894">
    <property type="component" value="Unassembled WGS sequence"/>
</dbReference>
<dbReference type="RefSeq" id="WP_377336768.1">
    <property type="nucleotide sequence ID" value="NZ_JBHLUE010000004.1"/>
</dbReference>
<proteinExistence type="predicted"/>
<dbReference type="PANTHER" id="PTHR10668:SF103">
    <property type="entry name" value="PYRIDINE NUCLEOTIDE-DISULFIDE OXIDOREDUCTASE DOMAIN-CONTAINING PROTEIN 2"/>
    <property type="match status" value="1"/>
</dbReference>
<feature type="domain" description="Amine oxidase" evidence="4">
    <location>
        <begin position="204"/>
        <end position="384"/>
    </location>
</feature>
<evidence type="ECO:0000256" key="3">
    <source>
        <dbReference type="ARBA" id="ARBA00040298"/>
    </source>
</evidence>
<dbReference type="PANTHER" id="PTHR10668">
    <property type="entry name" value="PHYTOENE DEHYDROGENASE"/>
    <property type="match status" value="1"/>
</dbReference>
<reference evidence="5 6" key="1">
    <citation type="submission" date="2024-09" db="EMBL/GenBank/DDBJ databases">
        <authorList>
            <person name="Sun Q."/>
            <person name="Mori K."/>
        </authorList>
    </citation>
    <scope>NUCLEOTIDE SEQUENCE [LARGE SCALE GENOMIC DNA]</scope>
    <source>
        <strain evidence="5 6">TBRC 2205</strain>
    </source>
</reference>
<evidence type="ECO:0000313" key="6">
    <source>
        <dbReference type="Proteomes" id="UP001589894"/>
    </source>
</evidence>
<dbReference type="Pfam" id="PF13450">
    <property type="entry name" value="NAD_binding_8"/>
    <property type="match status" value="1"/>
</dbReference>
<evidence type="ECO:0000259" key="4">
    <source>
        <dbReference type="Pfam" id="PF01593"/>
    </source>
</evidence>
<evidence type="ECO:0000256" key="1">
    <source>
        <dbReference type="ARBA" id="ARBA00037217"/>
    </source>
</evidence>
<comment type="function">
    <text evidence="1">Probable oxidoreductase that may play a role as regulator of mitochondrial function.</text>
</comment>
<evidence type="ECO:0000256" key="2">
    <source>
        <dbReference type="ARBA" id="ARBA00038825"/>
    </source>
</evidence>
<dbReference type="InterPro" id="IPR002937">
    <property type="entry name" value="Amino_oxidase"/>
</dbReference>
<comment type="subunit">
    <text evidence="2">Interacts with COX5B; this interaction may contribute to localize PYROXD2 to the inner face of the inner mitochondrial membrane.</text>
</comment>
<dbReference type="Pfam" id="PF01593">
    <property type="entry name" value="Amino_oxidase"/>
    <property type="match status" value="1"/>
</dbReference>
<protein>
    <recommendedName>
        <fullName evidence="3">Pyridine nucleotide-disulfide oxidoreductase domain-containing protein 2</fullName>
    </recommendedName>
</protein>
<dbReference type="EMBL" id="JBHLUE010000004">
    <property type="protein sequence ID" value="MFC0563847.1"/>
    <property type="molecule type" value="Genomic_DNA"/>
</dbReference>
<sequence>MSAELPGRADVVIIGAGHNGLVSAVLLARAGLDVLVLEAADVLGGAARTERPFPKVPELRHSTGSYLLGLMPPELLATLDVRIPVLRRDPHYFLPTPGPVGSPYLLVGADPAVNRERLAEFFSPADVAADDAMQAELAALREDLAPAWLAEPLAAEETAERYVRPALRRVFVDLVRGSVADYLARFDFASELLVSMYAVTDGLSGLNAGPDDPGTGHNFLVHNMCRLPGSGGTWMIAEGGMGTVSGTFAAAARAAGARIVTGAPVAAVTVDGGAVSGVTMADGRSVSATAVLGACDPYRLIDLVPGGALPAALTDRMAANRRTGSTMKVNLALTDLPRFSCLPAGTASPFGSTIHLLPGSASLVPGAADSGSPMAALRAMWADVQAGRLPDEPTIEWYLHTTVDPSLQDPAGHHSSALFVQSVPYAPAGTDWATALPGYVEKLLAICERYAPGTADLVADAVPLPPPGIEEHFGITGGHIHHVDNTVSFTDRMPYATGLDGLYAGSAGCHPAGSVIGAAGHNAARRILTDLGR</sequence>
<dbReference type="InterPro" id="IPR036188">
    <property type="entry name" value="FAD/NAD-bd_sf"/>
</dbReference>